<evidence type="ECO:0000313" key="14">
    <source>
        <dbReference type="EMBL" id="NKI16145.1"/>
    </source>
</evidence>
<dbReference type="SUPFAM" id="SSF52777">
    <property type="entry name" value="CoA-dependent acyltransferases"/>
    <property type="match status" value="1"/>
</dbReference>
<dbReference type="PANTHER" id="PTHR31650">
    <property type="entry name" value="O-ACYLTRANSFERASE (WSD1-LIKE) FAMILY PROTEIN"/>
    <property type="match status" value="1"/>
</dbReference>
<comment type="pathway">
    <text evidence="1">Glycerolipid metabolism; triacylglycerol biosynthesis.</text>
</comment>
<dbReference type="InterPro" id="IPR009721">
    <property type="entry name" value="O-acyltransferase_WSD1_C"/>
</dbReference>
<evidence type="ECO:0000256" key="3">
    <source>
        <dbReference type="ARBA" id="ARBA00009587"/>
    </source>
</evidence>
<evidence type="ECO:0000256" key="2">
    <source>
        <dbReference type="ARBA" id="ARBA00005189"/>
    </source>
</evidence>
<keyword evidence="8" id="KW-0443">Lipid metabolism</keyword>
<comment type="catalytic activity">
    <reaction evidence="10">
        <text>an acyl-CoA + a 1,2-diacyl-sn-glycerol = a triacyl-sn-glycerol + CoA</text>
        <dbReference type="Rhea" id="RHEA:10868"/>
        <dbReference type="ChEBI" id="CHEBI:17815"/>
        <dbReference type="ChEBI" id="CHEBI:57287"/>
        <dbReference type="ChEBI" id="CHEBI:58342"/>
        <dbReference type="ChEBI" id="CHEBI:64615"/>
        <dbReference type="EC" id="2.3.1.20"/>
    </reaction>
</comment>
<keyword evidence="15" id="KW-1185">Reference proteome</keyword>
<name>A0ABX1GAG0_9GAMM</name>
<dbReference type="Proteomes" id="UP000765845">
    <property type="component" value="Unassembled WGS sequence"/>
</dbReference>
<feature type="region of interest" description="Disordered" evidence="11">
    <location>
        <begin position="468"/>
        <end position="495"/>
    </location>
</feature>
<dbReference type="PANTHER" id="PTHR31650:SF1">
    <property type="entry name" value="WAX ESTER SYNTHASE_DIACYLGLYCEROL ACYLTRANSFERASE 4-RELATED"/>
    <property type="match status" value="1"/>
</dbReference>
<comment type="pathway">
    <text evidence="2">Lipid metabolism.</text>
</comment>
<gene>
    <name evidence="14" type="ORF">HCU74_01810</name>
</gene>
<evidence type="ECO:0000313" key="15">
    <source>
        <dbReference type="Proteomes" id="UP000765845"/>
    </source>
</evidence>
<keyword evidence="6" id="KW-0808">Transferase</keyword>
<dbReference type="EMBL" id="JAAWWK010000001">
    <property type="protein sequence ID" value="NKI16145.1"/>
    <property type="molecule type" value="Genomic_DNA"/>
</dbReference>
<accession>A0ABX1GAG0</accession>
<evidence type="ECO:0000256" key="1">
    <source>
        <dbReference type="ARBA" id="ARBA00004771"/>
    </source>
</evidence>
<comment type="caution">
    <text evidence="14">The sequence shown here is derived from an EMBL/GenBank/DDBJ whole genome shotgun (WGS) entry which is preliminary data.</text>
</comment>
<evidence type="ECO:0000259" key="13">
    <source>
        <dbReference type="Pfam" id="PF06974"/>
    </source>
</evidence>
<feature type="compositionally biased region" description="Low complexity" evidence="11">
    <location>
        <begin position="474"/>
        <end position="485"/>
    </location>
</feature>
<evidence type="ECO:0000259" key="12">
    <source>
        <dbReference type="Pfam" id="PF03007"/>
    </source>
</evidence>
<evidence type="ECO:0000256" key="10">
    <source>
        <dbReference type="ARBA" id="ARBA00048109"/>
    </source>
</evidence>
<evidence type="ECO:0000256" key="11">
    <source>
        <dbReference type="SAM" id="MobiDB-lite"/>
    </source>
</evidence>
<reference evidence="14 15" key="1">
    <citation type="submission" date="2020-04" db="EMBL/GenBank/DDBJ databases">
        <authorList>
            <person name="Yoon J."/>
        </authorList>
    </citation>
    <scope>NUCLEOTIDE SEQUENCE [LARGE SCALE GENOMIC DNA]</scope>
    <source>
        <strain evidence="14 15">KMU-166</strain>
    </source>
</reference>
<evidence type="ECO:0000256" key="9">
    <source>
        <dbReference type="ARBA" id="ARBA00023315"/>
    </source>
</evidence>
<evidence type="ECO:0000256" key="4">
    <source>
        <dbReference type="ARBA" id="ARBA00013244"/>
    </source>
</evidence>
<sequence length="495" mass="54718">MKQLSQFDSIFIYNESTDTPLHISPILIYDPSSAPDGVVRFKDILAKFNERIHKSPVFRRKLVRVPFNLDSPYWVEDKNFDLEFHVRHLALPHPGDWRQFCILLARLHSRPIDLNRPPWEAYIIEGLDNINGMPSGCFAMYLKIHHSAIDGATGNQIIEALHDLSPEGTVITEADNWQGEDDPSQFALLKNAYFNMFKSPKKLARVVNHAVKSRRQAKQGFDGKSFVNHSVTERTRFNNEVTPHRVFGGLRMDLNDLKHIKNTVGDCTLNDVILSIVGGAMRRYLDAKGELPTQSLVAGVPINTRSEANTNADGGNEVAGMRLFLRTDITDPIERLKLIHADAVASKAYANAIGVERMSAVVNSIPSGLASLGMRVVAATGLSTKAPVFHTIITNVPGPSFPMYMCGAKAGLWLGAGAPMHGAGLFHTVNSYHGSVMLTFLCCREMLPDPDFYHQCINSSFRELLEATTPKTSKAPQKAARTAPAKKPPAKKAKA</sequence>
<dbReference type="InterPro" id="IPR014292">
    <property type="entry name" value="Acyl_transf_WS/DGAT"/>
</dbReference>
<dbReference type="InterPro" id="IPR045034">
    <property type="entry name" value="O-acyltransferase_WSD1-like"/>
</dbReference>
<dbReference type="Pfam" id="PF06974">
    <property type="entry name" value="WS_DGAT_C"/>
    <property type="match status" value="1"/>
</dbReference>
<evidence type="ECO:0000256" key="5">
    <source>
        <dbReference type="ARBA" id="ARBA00022516"/>
    </source>
</evidence>
<dbReference type="EC" id="2.3.1.20" evidence="4"/>
<comment type="similarity">
    <text evidence="3">Belongs to the long-chain O-acyltransferase family.</text>
</comment>
<organism evidence="14 15">
    <name type="scientific">Spongiibacter thalassae</name>
    <dbReference type="NCBI Taxonomy" id="2721624"/>
    <lineage>
        <taxon>Bacteria</taxon>
        <taxon>Pseudomonadati</taxon>
        <taxon>Pseudomonadota</taxon>
        <taxon>Gammaproteobacteria</taxon>
        <taxon>Cellvibrionales</taxon>
        <taxon>Spongiibacteraceae</taxon>
        <taxon>Spongiibacter</taxon>
    </lineage>
</organism>
<dbReference type="InterPro" id="IPR004255">
    <property type="entry name" value="O-acyltransferase_WSD1_N"/>
</dbReference>
<feature type="domain" description="O-acyltransferase WSD1-like N-terminal" evidence="12">
    <location>
        <begin position="4"/>
        <end position="273"/>
    </location>
</feature>
<feature type="domain" description="O-acyltransferase WSD1 C-terminal" evidence="13">
    <location>
        <begin position="315"/>
        <end position="464"/>
    </location>
</feature>
<dbReference type="NCBIfam" id="TIGR02946">
    <property type="entry name" value="acyl_WS_DGAT"/>
    <property type="match status" value="1"/>
</dbReference>
<proteinExistence type="inferred from homology"/>
<keyword evidence="9" id="KW-0012">Acyltransferase</keyword>
<dbReference type="Pfam" id="PF03007">
    <property type="entry name" value="WS_DGAT_cat"/>
    <property type="match status" value="1"/>
</dbReference>
<protein>
    <recommendedName>
        <fullName evidence="4">diacylglycerol O-acyltransferase</fullName>
        <ecNumber evidence="4">2.3.1.20</ecNumber>
    </recommendedName>
</protein>
<dbReference type="RefSeq" id="WP_168448680.1">
    <property type="nucleotide sequence ID" value="NZ_JAAWWK010000001.1"/>
</dbReference>
<keyword evidence="5" id="KW-0444">Lipid biosynthesis</keyword>
<keyword evidence="7" id="KW-0319">Glycerol metabolism</keyword>
<evidence type="ECO:0000256" key="6">
    <source>
        <dbReference type="ARBA" id="ARBA00022679"/>
    </source>
</evidence>
<evidence type="ECO:0000256" key="8">
    <source>
        <dbReference type="ARBA" id="ARBA00023098"/>
    </source>
</evidence>
<evidence type="ECO:0000256" key="7">
    <source>
        <dbReference type="ARBA" id="ARBA00022798"/>
    </source>
</evidence>